<accession>A0ABR3S1W4</accession>
<organism evidence="2 3">
    <name type="scientific">Paraconiothyrium brasiliense</name>
    <dbReference type="NCBI Taxonomy" id="300254"/>
    <lineage>
        <taxon>Eukaryota</taxon>
        <taxon>Fungi</taxon>
        <taxon>Dikarya</taxon>
        <taxon>Ascomycota</taxon>
        <taxon>Pezizomycotina</taxon>
        <taxon>Dothideomycetes</taxon>
        <taxon>Pleosporomycetidae</taxon>
        <taxon>Pleosporales</taxon>
        <taxon>Massarineae</taxon>
        <taxon>Didymosphaeriaceae</taxon>
        <taxon>Paraconiothyrium</taxon>
    </lineage>
</organism>
<reference evidence="2 3" key="1">
    <citation type="submission" date="2024-02" db="EMBL/GenBank/DDBJ databases">
        <title>De novo assembly and annotation of 12 fungi associated with fruit tree decline syndrome in Ontario, Canada.</title>
        <authorList>
            <person name="Sulman M."/>
            <person name="Ellouze W."/>
            <person name="Ilyukhin E."/>
        </authorList>
    </citation>
    <scope>NUCLEOTIDE SEQUENCE [LARGE SCALE GENOMIC DNA]</scope>
    <source>
        <strain evidence="2 3">M42-189</strain>
    </source>
</reference>
<comment type="caution">
    <text evidence="2">The sequence shown here is derived from an EMBL/GenBank/DDBJ whole genome shotgun (WGS) entry which is preliminary data.</text>
</comment>
<protein>
    <submittedName>
        <fullName evidence="2">Uncharacterized protein</fullName>
    </submittedName>
</protein>
<gene>
    <name evidence="2" type="ORF">SLS60_002358</name>
</gene>
<dbReference type="Proteomes" id="UP001521785">
    <property type="component" value="Unassembled WGS sequence"/>
</dbReference>
<evidence type="ECO:0000256" key="1">
    <source>
        <dbReference type="SAM" id="MobiDB-lite"/>
    </source>
</evidence>
<evidence type="ECO:0000313" key="3">
    <source>
        <dbReference type="Proteomes" id="UP001521785"/>
    </source>
</evidence>
<name>A0ABR3S1W4_9PLEO</name>
<evidence type="ECO:0000313" key="2">
    <source>
        <dbReference type="EMBL" id="KAL1610688.1"/>
    </source>
</evidence>
<dbReference type="EMBL" id="JAKJXO020000002">
    <property type="protein sequence ID" value="KAL1610688.1"/>
    <property type="molecule type" value="Genomic_DNA"/>
</dbReference>
<sequence length="237" mass="26434">MLGLTALPTSNTTTKPHIPLPASLSQKMRTLIALSRRVESIVHGLSYGLFNTEDKHRDAHIRMTHLRNMYAALRPEVDAELAHLGYRTGLEAPISIATNGLTPVANKITNQHDKGEHKHRYGPTSPQYTVDKALKRKAEETSTPSTQRAFKKQRKGSADSDFVETDCESESERKRKSKVEAQWPPDPITSLASVPLGRPDRERLSRWTWVNAVTMKGMVIEAEVETVESPLGTMGGW</sequence>
<feature type="region of interest" description="Disordered" evidence="1">
    <location>
        <begin position="136"/>
        <end position="186"/>
    </location>
</feature>
<keyword evidence="3" id="KW-1185">Reference proteome</keyword>
<proteinExistence type="predicted"/>